<sequence length="468" mass="53217">MAEVDTQKGKAKSKRELYSARLEEWMKQKKQKLAAAAPTQIKTREIMSTKKKVMKDDILKSKAINAKAPSSVLREKQLKPIKDSTVASTETPMSERLRRWKEQKQRELELKKSQQKKPALLVTSKYVSSHTTSKKNMALASNHSINKESTFKQSIKKETSHSVIKERPVASHKNPEKLTKNLSSRERAIMYAANIRSQLTQPQDHTGTKSTGNRLQKVMVQGLSRSSSLNEQLKVDHTILKRRCSESASSINPAKKIAGILKRKSCFAKFDENENPCLDDVFEANEDLSGEEKRAEPEVRCSHIPVAVVTPGTSRNVHFLSPEHHHATPEIKSRKSQTSMRAELDDWLKAKGRTPSKFRHLMCFDAEMAEEKNADPHVKPSLSVEELTRQVVIPFLAFLMYFVMTLMSASVCTCYNKNDENGGCKEERERDREEKANKRKREGESICESSKETDSENEGSKREKEMKS</sequence>
<dbReference type="EMBL" id="JAEAOA010002325">
    <property type="protein sequence ID" value="KAK3610147.1"/>
    <property type="molecule type" value="Genomic_DNA"/>
</dbReference>
<keyword evidence="2" id="KW-0812">Transmembrane</keyword>
<evidence type="ECO:0000256" key="2">
    <source>
        <dbReference type="SAM" id="Phobius"/>
    </source>
</evidence>
<evidence type="ECO:0000256" key="1">
    <source>
        <dbReference type="SAM" id="MobiDB-lite"/>
    </source>
</evidence>
<dbReference type="Proteomes" id="UP001195483">
    <property type="component" value="Unassembled WGS sequence"/>
</dbReference>
<dbReference type="AlphaFoldDB" id="A0AAE0TGU1"/>
<evidence type="ECO:0000313" key="3">
    <source>
        <dbReference type="EMBL" id="KAK3610147.1"/>
    </source>
</evidence>
<keyword evidence="2" id="KW-1133">Transmembrane helix</keyword>
<comment type="caution">
    <text evidence="3">The sequence shown here is derived from an EMBL/GenBank/DDBJ whole genome shotgun (WGS) entry which is preliminary data.</text>
</comment>
<keyword evidence="2" id="KW-0472">Membrane</keyword>
<organism evidence="3 4">
    <name type="scientific">Potamilus streckersoni</name>
    <dbReference type="NCBI Taxonomy" id="2493646"/>
    <lineage>
        <taxon>Eukaryota</taxon>
        <taxon>Metazoa</taxon>
        <taxon>Spiralia</taxon>
        <taxon>Lophotrochozoa</taxon>
        <taxon>Mollusca</taxon>
        <taxon>Bivalvia</taxon>
        <taxon>Autobranchia</taxon>
        <taxon>Heteroconchia</taxon>
        <taxon>Palaeoheterodonta</taxon>
        <taxon>Unionida</taxon>
        <taxon>Unionoidea</taxon>
        <taxon>Unionidae</taxon>
        <taxon>Ambleminae</taxon>
        <taxon>Lampsilini</taxon>
        <taxon>Potamilus</taxon>
    </lineage>
</organism>
<feature type="transmembrane region" description="Helical" evidence="2">
    <location>
        <begin position="391"/>
        <end position="415"/>
    </location>
</feature>
<accession>A0AAE0TGU1</accession>
<name>A0AAE0TGU1_9BIVA</name>
<reference evidence="3" key="3">
    <citation type="submission" date="2023-05" db="EMBL/GenBank/DDBJ databases">
        <authorList>
            <person name="Smith C.H."/>
        </authorList>
    </citation>
    <scope>NUCLEOTIDE SEQUENCE</scope>
    <source>
        <strain evidence="3">CHS0354</strain>
        <tissue evidence="3">Mantle</tissue>
    </source>
</reference>
<proteinExistence type="predicted"/>
<keyword evidence="4" id="KW-1185">Reference proteome</keyword>
<reference evidence="3" key="2">
    <citation type="journal article" date="2021" name="Genome Biol. Evol.">
        <title>Developing a high-quality reference genome for a parasitic bivalve with doubly uniparental inheritance (Bivalvia: Unionida).</title>
        <authorList>
            <person name="Smith C.H."/>
        </authorList>
    </citation>
    <scope>NUCLEOTIDE SEQUENCE</scope>
    <source>
        <strain evidence="3">CHS0354</strain>
        <tissue evidence="3">Mantle</tissue>
    </source>
</reference>
<reference evidence="3" key="1">
    <citation type="journal article" date="2021" name="Genome Biol. Evol.">
        <title>A High-Quality Reference Genome for a Parasitic Bivalve with Doubly Uniparental Inheritance (Bivalvia: Unionida).</title>
        <authorList>
            <person name="Smith C.H."/>
        </authorList>
    </citation>
    <scope>NUCLEOTIDE SEQUENCE</scope>
    <source>
        <strain evidence="3">CHS0354</strain>
    </source>
</reference>
<feature type="region of interest" description="Disordered" evidence="1">
    <location>
        <begin position="420"/>
        <end position="468"/>
    </location>
</feature>
<evidence type="ECO:0000313" key="4">
    <source>
        <dbReference type="Proteomes" id="UP001195483"/>
    </source>
</evidence>
<protein>
    <submittedName>
        <fullName evidence="3">Uncharacterized protein</fullName>
    </submittedName>
</protein>
<gene>
    <name evidence="3" type="ORF">CHS0354_039928</name>
</gene>